<dbReference type="STRING" id="7222.B4IY14"/>
<keyword evidence="8" id="KW-1185">Reference proteome</keyword>
<keyword evidence="1" id="KW-0677">Repeat</keyword>
<feature type="chain" id="PRO_5002811213" evidence="4">
    <location>
        <begin position="22"/>
        <end position="1648"/>
    </location>
</feature>
<keyword evidence="3" id="KW-1133">Transmembrane helix</keyword>
<dbReference type="InterPro" id="IPR036116">
    <property type="entry name" value="FN3_sf"/>
</dbReference>
<dbReference type="Gene3D" id="2.60.40.10">
    <property type="entry name" value="Immunoglobulins"/>
    <property type="match status" value="8"/>
</dbReference>
<dbReference type="SUPFAM" id="SSF48726">
    <property type="entry name" value="Immunoglobulin"/>
    <property type="match status" value="3"/>
</dbReference>
<dbReference type="FunCoup" id="B4IY14">
    <property type="interactions" value="174"/>
</dbReference>
<dbReference type="FunFam" id="2.60.40.10:FF:002527">
    <property type="entry name" value="Uncharacterized protein, isoform B"/>
    <property type="match status" value="1"/>
</dbReference>
<dbReference type="FunFam" id="2.60.40.10:FF:002668">
    <property type="entry name" value="Uncharacterized protein, isoform B"/>
    <property type="match status" value="1"/>
</dbReference>
<dbReference type="SUPFAM" id="SSF49265">
    <property type="entry name" value="Fibronectin type III"/>
    <property type="match status" value="4"/>
</dbReference>
<dbReference type="SMART" id="SM00409">
    <property type="entry name" value="IG"/>
    <property type="match status" value="2"/>
</dbReference>
<dbReference type="eggNOG" id="ENOG502QRA3">
    <property type="taxonomic scope" value="Eukaryota"/>
</dbReference>
<keyword evidence="4" id="KW-0732">Signal</keyword>
<dbReference type="PhylomeDB" id="B4IY14"/>
<dbReference type="InterPro" id="IPR036179">
    <property type="entry name" value="Ig-like_dom_sf"/>
</dbReference>
<dbReference type="InterPro" id="IPR007110">
    <property type="entry name" value="Ig-like_dom"/>
</dbReference>
<feature type="domain" description="Ig-like" evidence="5">
    <location>
        <begin position="1113"/>
        <end position="1209"/>
    </location>
</feature>
<dbReference type="InParanoid" id="B4IY14"/>
<dbReference type="Pfam" id="PF00047">
    <property type="entry name" value="ig"/>
    <property type="match status" value="1"/>
</dbReference>
<keyword evidence="3" id="KW-0472">Membrane</keyword>
<accession>B4IY14</accession>
<feature type="signal peptide" evidence="4">
    <location>
        <begin position="1"/>
        <end position="21"/>
    </location>
</feature>
<dbReference type="InterPro" id="IPR003598">
    <property type="entry name" value="Ig_sub2"/>
</dbReference>
<dbReference type="HOGENOM" id="CLU_005277_0_0_1"/>
<evidence type="ECO:0000259" key="5">
    <source>
        <dbReference type="PROSITE" id="PS50835"/>
    </source>
</evidence>
<evidence type="ECO:0000256" key="3">
    <source>
        <dbReference type="SAM" id="Phobius"/>
    </source>
</evidence>
<evidence type="ECO:0000256" key="4">
    <source>
        <dbReference type="SAM" id="SignalP"/>
    </source>
</evidence>
<dbReference type="OrthoDB" id="5843172at2759"/>
<dbReference type="InterPro" id="IPR050964">
    <property type="entry name" value="Striated_Muscle_Regulatory"/>
</dbReference>
<feature type="compositionally biased region" description="Polar residues" evidence="2">
    <location>
        <begin position="1527"/>
        <end position="1556"/>
    </location>
</feature>
<evidence type="ECO:0000259" key="6">
    <source>
        <dbReference type="PROSITE" id="PS50853"/>
    </source>
</evidence>
<feature type="domain" description="Ig-like" evidence="5">
    <location>
        <begin position="24"/>
        <end position="125"/>
    </location>
</feature>
<dbReference type="Pfam" id="PF13927">
    <property type="entry name" value="Ig_3"/>
    <property type="match status" value="1"/>
</dbReference>
<proteinExistence type="predicted"/>
<dbReference type="Pfam" id="PF00041">
    <property type="entry name" value="fn3"/>
    <property type="match status" value="4"/>
</dbReference>
<dbReference type="EMBL" id="CH916366">
    <property type="protein sequence ID" value="EDV97557.1"/>
    <property type="molecule type" value="Genomic_DNA"/>
</dbReference>
<dbReference type="Pfam" id="PF01682">
    <property type="entry name" value="DB"/>
    <property type="match status" value="4"/>
</dbReference>
<dbReference type="PROSITE" id="PS50853">
    <property type="entry name" value="FN3"/>
    <property type="match status" value="3"/>
</dbReference>
<dbReference type="InterPro" id="IPR013783">
    <property type="entry name" value="Ig-like_fold"/>
</dbReference>
<protein>
    <submittedName>
        <fullName evidence="7">GH14630</fullName>
    </submittedName>
</protein>
<feature type="region of interest" description="Disordered" evidence="2">
    <location>
        <begin position="1527"/>
        <end position="1624"/>
    </location>
</feature>
<dbReference type="OMA" id="CCAAQNV"/>
<dbReference type="KEGG" id="dgr:6558171"/>
<keyword evidence="3" id="KW-0812">Transmembrane</keyword>
<dbReference type="CDD" id="cd00063">
    <property type="entry name" value="FN3"/>
    <property type="match status" value="5"/>
</dbReference>
<name>B4IY14_DROGR</name>
<feature type="compositionally biased region" description="Low complexity" evidence="2">
    <location>
        <begin position="1560"/>
        <end position="1585"/>
    </location>
</feature>
<feature type="transmembrane region" description="Helical" evidence="3">
    <location>
        <begin position="1463"/>
        <end position="1487"/>
    </location>
</feature>
<dbReference type="Proteomes" id="UP000001070">
    <property type="component" value="Unassembled WGS sequence"/>
</dbReference>
<dbReference type="InterPro" id="IPR013151">
    <property type="entry name" value="Immunoglobulin_dom"/>
</dbReference>
<dbReference type="SMART" id="SM00408">
    <property type="entry name" value="IGc2"/>
    <property type="match status" value="3"/>
</dbReference>
<dbReference type="InterPro" id="IPR002602">
    <property type="entry name" value="DB"/>
</dbReference>
<feature type="domain" description="Fibronectin type-III" evidence="6">
    <location>
        <begin position="529"/>
        <end position="620"/>
    </location>
</feature>
<evidence type="ECO:0000313" key="7">
    <source>
        <dbReference type="EMBL" id="EDV97557.1"/>
    </source>
</evidence>
<evidence type="ECO:0000313" key="8">
    <source>
        <dbReference type="Proteomes" id="UP000001070"/>
    </source>
</evidence>
<feature type="domain" description="Fibronectin type-III" evidence="6">
    <location>
        <begin position="282"/>
        <end position="405"/>
    </location>
</feature>
<evidence type="ECO:0000256" key="1">
    <source>
        <dbReference type="ARBA" id="ARBA00022737"/>
    </source>
</evidence>
<evidence type="ECO:0000256" key="2">
    <source>
        <dbReference type="SAM" id="MobiDB-lite"/>
    </source>
</evidence>
<gene>
    <name evidence="7" type="primary">Dgri\GH14630</name>
    <name evidence="7" type="ORF">Dgri_GH14630</name>
</gene>
<dbReference type="InterPro" id="IPR003961">
    <property type="entry name" value="FN3_dom"/>
</dbReference>
<sequence>MLKLFVLQIITICLLLTNVYSGVPIGTGGPSLIYENKDALLTCVVSDNSGNNTVIWKKGDEILTAGTVRVTKDHRVRVLHDENPKGRNLETGGEVWVLLIKTLKASDSGAYICELNSDPVLRSIHILTVKELPGAQSNNTDAATSESSDVFLLPPPLNAQDNRSFWRPSQTPPQLTHDFTECCERANVSSQCMGFCNVHNILDGTTGIDPEACERDFPSIVRCMADGRNHVPCCVEKQIPDLCQDMCRGEYTPFTDKLKTRVSCVQHTLSGLQCILKGVQLIPSTPNIVMIDDVRETSVRISWAPPVKLPEEVLHYVVNLTVLHSFDEDEVSGEVRHLIPDASGKQSNEKDEQILLYNVPANKTFLIVDNLIPLNMYAVTITAVNEYGSSLPNERLRFFTHTSASVSESHEGSSDKQVMPSLPDIRSCCESSGMTHRLCLDKMCDPQKTDLATLPDLMVCAPWSNITFTCLANNIDHTPCCRARGIPSACFPICAGKLTSLDFSLFKCLRFMSEYSSCLFQGYGVLADPPSKLRTVAKTDNFVILDWNNPKRLADTVTTYHVKFRRLGVGDDYLTVEKRQPPLILEGLEPDIYYEFYVVSINAYGKSEPSPRLISRTLPIEATTGTTTKYNMTTCCKASGLLPQCAPLCTYNIRLSDIEHLGPACRAQMPILARCAAGGRDHSPCCNRRSVINACMPLCRGVMPLTLTTKSTTAAAAAASSAAATISGGMTSSSTLPTNVPDCLSYAGNILQCFEEGTINIPGPPEDVHATSVTGTSISVAWTPPNGDNNQASPSAIPTDMTTGDELAAAEGVVAGDVATVSESSSSVPQLHSTSVSDADKANDRIEFVVQYGRVNNMTMYETVAKLEYELTTNDTSIDLTNLEENALYRIMVVSRGKFGTSLPASMLLLNTTSAGEKAQYLNSTWGAPSPPHSLTVLTHSATWMQVTWQPSEYSHPHERITYRVYHKTMNSDGFTKIETKLAWLRMTNLKPSSQHVLYVEAVGERATSLPSETLVAWTDPALPAFVDPPTVHPADNIPEGGSMTILCLALGNPAPTISLYVGGHLVRQDTSRHMVTVIHNVSADMEHVSCYADNGYGVPMQATRRVNICYPPKIQAAGITVASVGDEVELKCMVDSKPPPKTIFWRDHDGRVPVPQGGNYYVSVTNVSTIYTMSLRISKLQANDVGDYFCHAENPFGSSTTPVSVRIRNTPNLSRNVSQCCAEQNVSMTCRDACTYYVDFDAIDNRPECIVDFDKLMKCAADGSDHRSCCADEQVPRKCLNWCRGESVRSKEICSLQYARTIIGCFEKNRDRLPGPPENIVVNVMSDSEVNIKWDAPTKNPNAVDGYRIYYHEAAILPPSSTAQPNESSMDPAMDTQATMNNATSMGNIHNSNNNNNIGALEIQRIDVKDTTISINGLKKDVLYELVVKAGNTYGASVLTDPIRFTLGDQHVTSATSSYSSAVGTISGIVASILAILLAAAAIVFYRRHRCQHGKALNGNVAFENPTYTRGLEQVQLPTVTSAITTQNGNNHTLGSSSSTGSCVGAQNGSNSHNHNGIAATMTTSTSTTAAATGPDTGTTVTVTGNGSRQQHQHQHQHHRNGHRGPTDASHHFHNPLSNTQCNEVNPSIYEELKLGQEGAGFKKLVP</sequence>
<dbReference type="PANTHER" id="PTHR13817:SF155">
    <property type="entry name" value="IG-LIKE AND FIBRONECTIN TYPE-III DOMAIN-CONTAINING PROTEIN C25G4.10"/>
    <property type="match status" value="1"/>
</dbReference>
<dbReference type="SMART" id="SM00060">
    <property type="entry name" value="FN3"/>
    <property type="match status" value="5"/>
</dbReference>
<dbReference type="PROSITE" id="PS50835">
    <property type="entry name" value="IG_LIKE"/>
    <property type="match status" value="2"/>
</dbReference>
<feature type="domain" description="Fibronectin type-III" evidence="6">
    <location>
        <begin position="931"/>
        <end position="1022"/>
    </location>
</feature>
<feature type="compositionally biased region" description="Basic residues" evidence="2">
    <location>
        <begin position="1592"/>
        <end position="1604"/>
    </location>
</feature>
<dbReference type="PANTHER" id="PTHR13817">
    <property type="entry name" value="TITIN"/>
    <property type="match status" value="1"/>
</dbReference>
<dbReference type="InterPro" id="IPR003599">
    <property type="entry name" value="Ig_sub"/>
</dbReference>
<organism evidence="8">
    <name type="scientific">Drosophila grimshawi</name>
    <name type="common">Hawaiian fruit fly</name>
    <name type="synonym">Idiomyia grimshawi</name>
    <dbReference type="NCBI Taxonomy" id="7222"/>
    <lineage>
        <taxon>Eukaryota</taxon>
        <taxon>Metazoa</taxon>
        <taxon>Ecdysozoa</taxon>
        <taxon>Arthropoda</taxon>
        <taxon>Hexapoda</taxon>
        <taxon>Insecta</taxon>
        <taxon>Pterygota</taxon>
        <taxon>Neoptera</taxon>
        <taxon>Endopterygota</taxon>
        <taxon>Diptera</taxon>
        <taxon>Brachycera</taxon>
        <taxon>Muscomorpha</taxon>
        <taxon>Ephydroidea</taxon>
        <taxon>Drosophilidae</taxon>
        <taxon>Drosophila</taxon>
        <taxon>Hawaiian Drosophila</taxon>
    </lineage>
</organism>
<reference evidence="7 8" key="1">
    <citation type="journal article" date="2007" name="Nature">
        <title>Evolution of genes and genomes on the Drosophila phylogeny.</title>
        <authorList>
            <consortium name="Drosophila 12 Genomes Consortium"/>
            <person name="Clark A.G."/>
            <person name="Eisen M.B."/>
            <person name="Smith D.R."/>
            <person name="Bergman C.M."/>
            <person name="Oliver B."/>
            <person name="Markow T.A."/>
            <person name="Kaufman T.C."/>
            <person name="Kellis M."/>
            <person name="Gelbart W."/>
            <person name="Iyer V.N."/>
            <person name="Pollard D.A."/>
            <person name="Sackton T.B."/>
            <person name="Larracuente A.M."/>
            <person name="Singh N.D."/>
            <person name="Abad J.P."/>
            <person name="Abt D.N."/>
            <person name="Adryan B."/>
            <person name="Aguade M."/>
            <person name="Akashi H."/>
            <person name="Anderson W.W."/>
            <person name="Aquadro C.F."/>
            <person name="Ardell D.H."/>
            <person name="Arguello R."/>
            <person name="Artieri C.G."/>
            <person name="Barbash D.A."/>
            <person name="Barker D."/>
            <person name="Barsanti P."/>
            <person name="Batterham P."/>
            <person name="Batzoglou S."/>
            <person name="Begun D."/>
            <person name="Bhutkar A."/>
            <person name="Blanco E."/>
            <person name="Bosak S.A."/>
            <person name="Bradley R.K."/>
            <person name="Brand A.D."/>
            <person name="Brent M.R."/>
            <person name="Brooks A.N."/>
            <person name="Brown R.H."/>
            <person name="Butlin R.K."/>
            <person name="Caggese C."/>
            <person name="Calvi B.R."/>
            <person name="Bernardo de Carvalho A."/>
            <person name="Caspi A."/>
            <person name="Castrezana S."/>
            <person name="Celniker S.E."/>
            <person name="Chang J.L."/>
            <person name="Chapple C."/>
            <person name="Chatterji S."/>
            <person name="Chinwalla A."/>
            <person name="Civetta A."/>
            <person name="Clifton S.W."/>
            <person name="Comeron J.M."/>
            <person name="Costello J.C."/>
            <person name="Coyne J.A."/>
            <person name="Daub J."/>
            <person name="David R.G."/>
            <person name="Delcher A.L."/>
            <person name="Delehaunty K."/>
            <person name="Do C.B."/>
            <person name="Ebling H."/>
            <person name="Edwards K."/>
            <person name="Eickbush T."/>
            <person name="Evans J.D."/>
            <person name="Filipski A."/>
            <person name="Findeiss S."/>
            <person name="Freyhult E."/>
            <person name="Fulton L."/>
            <person name="Fulton R."/>
            <person name="Garcia A.C."/>
            <person name="Gardiner A."/>
            <person name="Garfield D.A."/>
            <person name="Garvin B.E."/>
            <person name="Gibson G."/>
            <person name="Gilbert D."/>
            <person name="Gnerre S."/>
            <person name="Godfrey J."/>
            <person name="Good R."/>
            <person name="Gotea V."/>
            <person name="Gravely B."/>
            <person name="Greenberg A.J."/>
            <person name="Griffiths-Jones S."/>
            <person name="Gross S."/>
            <person name="Guigo R."/>
            <person name="Gustafson E.A."/>
            <person name="Haerty W."/>
            <person name="Hahn M.W."/>
            <person name="Halligan D.L."/>
            <person name="Halpern A.L."/>
            <person name="Halter G.M."/>
            <person name="Han M.V."/>
            <person name="Heger A."/>
            <person name="Hillier L."/>
            <person name="Hinrichs A.S."/>
            <person name="Holmes I."/>
            <person name="Hoskins R.A."/>
            <person name="Hubisz M.J."/>
            <person name="Hultmark D."/>
            <person name="Huntley M.A."/>
            <person name="Jaffe D.B."/>
            <person name="Jagadeeshan S."/>
            <person name="Jeck W.R."/>
            <person name="Johnson J."/>
            <person name="Jones C.D."/>
            <person name="Jordan W.C."/>
            <person name="Karpen G.H."/>
            <person name="Kataoka E."/>
            <person name="Keightley P.D."/>
            <person name="Kheradpour P."/>
            <person name="Kirkness E.F."/>
            <person name="Koerich L.B."/>
            <person name="Kristiansen K."/>
            <person name="Kudrna D."/>
            <person name="Kulathinal R.J."/>
            <person name="Kumar S."/>
            <person name="Kwok R."/>
            <person name="Lander E."/>
            <person name="Langley C.H."/>
            <person name="Lapoint R."/>
            <person name="Lazzaro B.P."/>
            <person name="Lee S.J."/>
            <person name="Levesque L."/>
            <person name="Li R."/>
            <person name="Lin C.F."/>
            <person name="Lin M.F."/>
            <person name="Lindblad-Toh K."/>
            <person name="Llopart A."/>
            <person name="Long M."/>
            <person name="Low L."/>
            <person name="Lozovsky E."/>
            <person name="Lu J."/>
            <person name="Luo M."/>
            <person name="Machado C.A."/>
            <person name="Makalowski W."/>
            <person name="Marzo M."/>
            <person name="Matsuda M."/>
            <person name="Matzkin L."/>
            <person name="McAllister B."/>
            <person name="McBride C.S."/>
            <person name="McKernan B."/>
            <person name="McKernan K."/>
            <person name="Mendez-Lago M."/>
            <person name="Minx P."/>
            <person name="Mollenhauer M.U."/>
            <person name="Montooth K."/>
            <person name="Mount S.M."/>
            <person name="Mu X."/>
            <person name="Myers E."/>
            <person name="Negre B."/>
            <person name="Newfeld S."/>
            <person name="Nielsen R."/>
            <person name="Noor M.A."/>
            <person name="O'Grady P."/>
            <person name="Pachter L."/>
            <person name="Papaceit M."/>
            <person name="Parisi M.J."/>
            <person name="Parisi M."/>
            <person name="Parts L."/>
            <person name="Pedersen J.S."/>
            <person name="Pesole G."/>
            <person name="Phillippy A.M."/>
            <person name="Ponting C.P."/>
            <person name="Pop M."/>
            <person name="Porcelli D."/>
            <person name="Powell J.R."/>
            <person name="Prohaska S."/>
            <person name="Pruitt K."/>
            <person name="Puig M."/>
            <person name="Quesneville H."/>
            <person name="Ram K.R."/>
            <person name="Rand D."/>
            <person name="Rasmussen M.D."/>
            <person name="Reed L.K."/>
            <person name="Reenan R."/>
            <person name="Reily A."/>
            <person name="Remington K.A."/>
            <person name="Rieger T.T."/>
            <person name="Ritchie M.G."/>
            <person name="Robin C."/>
            <person name="Rogers Y.H."/>
            <person name="Rohde C."/>
            <person name="Rozas J."/>
            <person name="Rubenfield M.J."/>
            <person name="Ruiz A."/>
            <person name="Russo S."/>
            <person name="Salzberg S.L."/>
            <person name="Sanchez-Gracia A."/>
            <person name="Saranga D.J."/>
            <person name="Sato H."/>
            <person name="Schaeffer S.W."/>
            <person name="Schatz M.C."/>
            <person name="Schlenke T."/>
            <person name="Schwartz R."/>
            <person name="Segarra C."/>
            <person name="Singh R.S."/>
            <person name="Sirot L."/>
            <person name="Sirota M."/>
            <person name="Sisneros N.B."/>
            <person name="Smith C.D."/>
            <person name="Smith T.F."/>
            <person name="Spieth J."/>
            <person name="Stage D.E."/>
            <person name="Stark A."/>
            <person name="Stephan W."/>
            <person name="Strausberg R.L."/>
            <person name="Strempel S."/>
            <person name="Sturgill D."/>
            <person name="Sutton G."/>
            <person name="Sutton G.G."/>
            <person name="Tao W."/>
            <person name="Teichmann S."/>
            <person name="Tobari Y.N."/>
            <person name="Tomimura Y."/>
            <person name="Tsolas J.M."/>
            <person name="Valente V.L."/>
            <person name="Venter E."/>
            <person name="Venter J.C."/>
            <person name="Vicario S."/>
            <person name="Vieira F.G."/>
            <person name="Vilella A.J."/>
            <person name="Villasante A."/>
            <person name="Walenz B."/>
            <person name="Wang J."/>
            <person name="Wasserman M."/>
            <person name="Watts T."/>
            <person name="Wilson D."/>
            <person name="Wilson R.K."/>
            <person name="Wing R.A."/>
            <person name="Wolfner M.F."/>
            <person name="Wong A."/>
            <person name="Wong G.K."/>
            <person name="Wu C.I."/>
            <person name="Wu G."/>
            <person name="Yamamoto D."/>
            <person name="Yang H.P."/>
            <person name="Yang S.P."/>
            <person name="Yorke J.A."/>
            <person name="Yoshida K."/>
            <person name="Zdobnov E."/>
            <person name="Zhang P."/>
            <person name="Zhang Y."/>
            <person name="Zimin A.V."/>
            <person name="Baldwin J."/>
            <person name="Abdouelleil A."/>
            <person name="Abdulkadir J."/>
            <person name="Abebe A."/>
            <person name="Abera B."/>
            <person name="Abreu J."/>
            <person name="Acer S.C."/>
            <person name="Aftuck L."/>
            <person name="Alexander A."/>
            <person name="An P."/>
            <person name="Anderson E."/>
            <person name="Anderson S."/>
            <person name="Arachi H."/>
            <person name="Azer M."/>
            <person name="Bachantsang P."/>
            <person name="Barry A."/>
            <person name="Bayul T."/>
            <person name="Berlin A."/>
            <person name="Bessette D."/>
            <person name="Bloom T."/>
            <person name="Blye J."/>
            <person name="Boguslavskiy L."/>
            <person name="Bonnet C."/>
            <person name="Boukhgalter B."/>
            <person name="Bourzgui I."/>
            <person name="Brown A."/>
            <person name="Cahill P."/>
            <person name="Channer S."/>
            <person name="Cheshatsang Y."/>
            <person name="Chuda L."/>
            <person name="Citroen M."/>
            <person name="Collymore A."/>
            <person name="Cooke P."/>
            <person name="Costello M."/>
            <person name="D'Aco K."/>
            <person name="Daza R."/>
            <person name="De Haan G."/>
            <person name="DeGray S."/>
            <person name="DeMaso C."/>
            <person name="Dhargay N."/>
            <person name="Dooley K."/>
            <person name="Dooley E."/>
            <person name="Doricent M."/>
            <person name="Dorje P."/>
            <person name="Dorjee K."/>
            <person name="Dupes A."/>
            <person name="Elong R."/>
            <person name="Falk J."/>
            <person name="Farina A."/>
            <person name="Faro S."/>
            <person name="Ferguson D."/>
            <person name="Fisher S."/>
            <person name="Foley C.D."/>
            <person name="Franke A."/>
            <person name="Friedrich D."/>
            <person name="Gadbois L."/>
            <person name="Gearin G."/>
            <person name="Gearin C.R."/>
            <person name="Giannoukos G."/>
            <person name="Goode T."/>
            <person name="Graham J."/>
            <person name="Grandbois E."/>
            <person name="Grewal S."/>
            <person name="Gyaltsen K."/>
            <person name="Hafez N."/>
            <person name="Hagos B."/>
            <person name="Hall J."/>
            <person name="Henson C."/>
            <person name="Hollinger A."/>
            <person name="Honan T."/>
            <person name="Huard M.D."/>
            <person name="Hughes L."/>
            <person name="Hurhula B."/>
            <person name="Husby M.E."/>
            <person name="Kamat A."/>
            <person name="Kanga B."/>
            <person name="Kashin S."/>
            <person name="Khazanovich D."/>
            <person name="Kisner P."/>
            <person name="Lance K."/>
            <person name="Lara M."/>
            <person name="Lee W."/>
            <person name="Lennon N."/>
            <person name="Letendre F."/>
            <person name="LeVine R."/>
            <person name="Lipovsky A."/>
            <person name="Liu X."/>
            <person name="Liu J."/>
            <person name="Liu S."/>
            <person name="Lokyitsang T."/>
            <person name="Lokyitsang Y."/>
            <person name="Lubonja R."/>
            <person name="Lui A."/>
            <person name="MacDonald P."/>
            <person name="Magnisalis V."/>
            <person name="Maru K."/>
            <person name="Matthews C."/>
            <person name="McCusker W."/>
            <person name="McDonough S."/>
            <person name="Mehta T."/>
            <person name="Meldrim J."/>
            <person name="Meneus L."/>
            <person name="Mihai O."/>
            <person name="Mihalev A."/>
            <person name="Mihova T."/>
            <person name="Mittelman R."/>
            <person name="Mlenga V."/>
            <person name="Montmayeur A."/>
            <person name="Mulrain L."/>
            <person name="Navidi A."/>
            <person name="Naylor J."/>
            <person name="Negash T."/>
            <person name="Nguyen T."/>
            <person name="Nguyen N."/>
            <person name="Nicol R."/>
            <person name="Norbu C."/>
            <person name="Norbu N."/>
            <person name="Novod N."/>
            <person name="O'Neill B."/>
            <person name="Osman S."/>
            <person name="Markiewicz E."/>
            <person name="Oyono O.L."/>
            <person name="Patti C."/>
            <person name="Phunkhang P."/>
            <person name="Pierre F."/>
            <person name="Priest M."/>
            <person name="Raghuraman S."/>
            <person name="Rege F."/>
            <person name="Reyes R."/>
            <person name="Rise C."/>
            <person name="Rogov P."/>
            <person name="Ross K."/>
            <person name="Ryan E."/>
            <person name="Settipalli S."/>
            <person name="Shea T."/>
            <person name="Sherpa N."/>
            <person name="Shi L."/>
            <person name="Shih D."/>
            <person name="Sparrow T."/>
            <person name="Spaulding J."/>
            <person name="Stalker J."/>
            <person name="Stange-Thomann N."/>
            <person name="Stavropoulos S."/>
            <person name="Stone C."/>
            <person name="Strader C."/>
            <person name="Tesfaye S."/>
            <person name="Thomson T."/>
            <person name="Thoulutsang Y."/>
            <person name="Thoulutsang D."/>
            <person name="Topham K."/>
            <person name="Topping I."/>
            <person name="Tsamla T."/>
            <person name="Vassiliev H."/>
            <person name="Vo A."/>
            <person name="Wangchuk T."/>
            <person name="Wangdi T."/>
            <person name="Weiand M."/>
            <person name="Wilkinson J."/>
            <person name="Wilson A."/>
            <person name="Yadav S."/>
            <person name="Young G."/>
            <person name="Yu Q."/>
            <person name="Zembek L."/>
            <person name="Zhong D."/>
            <person name="Zimmer A."/>
            <person name="Zwirko Z."/>
            <person name="Jaffe D.B."/>
            <person name="Alvarez P."/>
            <person name="Brockman W."/>
            <person name="Butler J."/>
            <person name="Chin C."/>
            <person name="Gnerre S."/>
            <person name="Grabherr M."/>
            <person name="Kleber M."/>
            <person name="Mauceli E."/>
            <person name="MacCallum I."/>
        </authorList>
    </citation>
    <scope>NUCLEOTIDE SEQUENCE [LARGE SCALE GENOMIC DNA]</scope>
    <source>
        <strain evidence="8">Tucson 15287-2541.00</strain>
    </source>
</reference>